<evidence type="ECO:0000313" key="1">
    <source>
        <dbReference type="EMBL" id="RWR50632.1"/>
    </source>
</evidence>
<dbReference type="EMBL" id="SAVB01000006">
    <property type="protein sequence ID" value="RWR50632.1"/>
    <property type="molecule type" value="Genomic_DNA"/>
</dbReference>
<organism evidence="1 2">
    <name type="scientific">Paenirhodobacter ferrireducens</name>
    <dbReference type="NCBI Taxonomy" id="1215032"/>
    <lineage>
        <taxon>Bacteria</taxon>
        <taxon>Pseudomonadati</taxon>
        <taxon>Pseudomonadota</taxon>
        <taxon>Alphaproteobacteria</taxon>
        <taxon>Rhodobacterales</taxon>
        <taxon>Rhodobacter group</taxon>
        <taxon>Paenirhodobacter</taxon>
    </lineage>
</organism>
<dbReference type="Proteomes" id="UP000286594">
    <property type="component" value="Unassembled WGS sequence"/>
</dbReference>
<comment type="caution">
    <text evidence="1">The sequence shown here is derived from an EMBL/GenBank/DDBJ whole genome shotgun (WGS) entry which is preliminary data.</text>
</comment>
<proteinExistence type="predicted"/>
<gene>
    <name evidence="1" type="ORF">EOW65_06680</name>
</gene>
<dbReference type="AlphaFoldDB" id="A0A443LN90"/>
<accession>A0A443LN90</accession>
<dbReference type="RefSeq" id="WP_128148190.1">
    <property type="nucleotide sequence ID" value="NZ_SAVB01000006.1"/>
</dbReference>
<name>A0A443LN90_9RHOB</name>
<reference evidence="1 2" key="1">
    <citation type="submission" date="2019-01" db="EMBL/GenBank/DDBJ databases">
        <title>Sinorhodobacter populi sp. nov. isolated from the symptomatic bark tissue of Populus euramericana canker.</title>
        <authorList>
            <person name="Xu G."/>
        </authorList>
    </citation>
    <scope>NUCLEOTIDE SEQUENCE [LARGE SCALE GENOMIC DNA]</scope>
    <source>
        <strain evidence="1 2">CCTCC AB2012026</strain>
    </source>
</reference>
<evidence type="ECO:0000313" key="2">
    <source>
        <dbReference type="Proteomes" id="UP000286594"/>
    </source>
</evidence>
<protein>
    <submittedName>
        <fullName evidence="1">Uncharacterized protein</fullName>
    </submittedName>
</protein>
<keyword evidence="2" id="KW-1185">Reference proteome</keyword>
<sequence length="91" mass="10123">MGDLHPTTPRRLSRDERLQMAAEVAQSLKPIRHCADLVPEFERACDVEVDAVSYGYRARAFGFTATATCSRQQAVCNWIVQVLTKAKGGVR</sequence>